<feature type="compositionally biased region" description="Basic and acidic residues" evidence="1">
    <location>
        <begin position="38"/>
        <end position="48"/>
    </location>
</feature>
<evidence type="ECO:0000256" key="1">
    <source>
        <dbReference type="SAM" id="MobiDB-lite"/>
    </source>
</evidence>
<reference evidence="2" key="1">
    <citation type="journal article" date="2014" name="Front. Microbiol.">
        <title>High frequency of phylogenetically diverse reductive dehalogenase-homologous genes in deep subseafloor sedimentary metagenomes.</title>
        <authorList>
            <person name="Kawai M."/>
            <person name="Futagami T."/>
            <person name="Toyoda A."/>
            <person name="Takaki Y."/>
            <person name="Nishi S."/>
            <person name="Hori S."/>
            <person name="Arai W."/>
            <person name="Tsubouchi T."/>
            <person name="Morono Y."/>
            <person name="Uchiyama I."/>
            <person name="Ito T."/>
            <person name="Fujiyama A."/>
            <person name="Inagaki F."/>
            <person name="Takami H."/>
        </authorList>
    </citation>
    <scope>NUCLEOTIDE SEQUENCE</scope>
    <source>
        <strain evidence="2">Expedition CK06-06</strain>
    </source>
</reference>
<protein>
    <submittedName>
        <fullName evidence="2">Uncharacterized protein</fullName>
    </submittedName>
</protein>
<gene>
    <name evidence="2" type="ORF">S03H2_20051</name>
</gene>
<dbReference type="PANTHER" id="PTHR39661:SF1">
    <property type="entry name" value="UPF0310 PROTEIN MJECL36"/>
    <property type="match status" value="1"/>
</dbReference>
<feature type="compositionally biased region" description="Polar residues" evidence="1">
    <location>
        <begin position="1"/>
        <end position="25"/>
    </location>
</feature>
<name>X1EN52_9ZZZZ</name>
<dbReference type="PANTHER" id="PTHR39661">
    <property type="entry name" value="UPF0310 PROTEIN MJECL36"/>
    <property type="match status" value="1"/>
</dbReference>
<feature type="region of interest" description="Disordered" evidence="1">
    <location>
        <begin position="1"/>
        <end position="48"/>
    </location>
</feature>
<dbReference type="AlphaFoldDB" id="X1EN52"/>
<organism evidence="2">
    <name type="scientific">marine sediment metagenome</name>
    <dbReference type="NCBI Taxonomy" id="412755"/>
    <lineage>
        <taxon>unclassified sequences</taxon>
        <taxon>metagenomes</taxon>
        <taxon>ecological metagenomes</taxon>
    </lineage>
</organism>
<dbReference type="EMBL" id="BARU01010529">
    <property type="protein sequence ID" value="GAH33972.1"/>
    <property type="molecule type" value="Genomic_DNA"/>
</dbReference>
<evidence type="ECO:0000313" key="2">
    <source>
        <dbReference type="EMBL" id="GAH33972.1"/>
    </source>
</evidence>
<accession>X1EN52</accession>
<comment type="caution">
    <text evidence="2">The sequence shown here is derived from an EMBL/GenBank/DDBJ whole genome shotgun (WGS) entry which is preliminary data.</text>
</comment>
<feature type="non-terminal residue" evidence="2">
    <location>
        <position position="169"/>
    </location>
</feature>
<sequence>MLSQDTGKQLASSLKTPHYATQASKPSLVAETLAQAEPKSETSAKVSPSHEDIKEALVEIGKLQNFIAEPEYQFDIGKLDVVWRRVQQSVPTYVFEIQISGNVYQALAKLKHAFDLWNSHVFLVSPQEDLNKALQLLSGTFHEIRGRVRFVDCLQVKELLARKKGYHDL</sequence>
<proteinExistence type="predicted"/>